<dbReference type="Pfam" id="PF01476">
    <property type="entry name" value="LysM"/>
    <property type="match status" value="1"/>
</dbReference>
<keyword evidence="1" id="KW-0732">Signal</keyword>
<feature type="domain" description="G5" evidence="3">
    <location>
        <begin position="280"/>
        <end position="360"/>
    </location>
</feature>
<evidence type="ECO:0000313" key="5">
    <source>
        <dbReference type="EMBL" id="MET3575896.1"/>
    </source>
</evidence>
<keyword evidence="5" id="KW-0378">Hydrolase</keyword>
<dbReference type="InterPro" id="IPR050570">
    <property type="entry name" value="Cell_wall_metabolism_enzyme"/>
</dbReference>
<dbReference type="CDD" id="cd00118">
    <property type="entry name" value="LysM"/>
    <property type="match status" value="1"/>
</dbReference>
<dbReference type="PANTHER" id="PTHR21666:SF270">
    <property type="entry name" value="MUREIN HYDROLASE ACTIVATOR ENVC"/>
    <property type="match status" value="1"/>
</dbReference>
<evidence type="ECO:0000259" key="4">
    <source>
        <dbReference type="PROSITE" id="PS51782"/>
    </source>
</evidence>
<dbReference type="EMBL" id="JBEPLW010000013">
    <property type="protein sequence ID" value="MET3575896.1"/>
    <property type="molecule type" value="Genomic_DNA"/>
</dbReference>
<evidence type="ECO:0000256" key="2">
    <source>
        <dbReference type="SAM" id="MobiDB-lite"/>
    </source>
</evidence>
<dbReference type="InterPro" id="IPR011055">
    <property type="entry name" value="Dup_hybrid_motif"/>
</dbReference>
<proteinExistence type="predicted"/>
<keyword evidence="6" id="KW-1185">Reference proteome</keyword>
<dbReference type="InterPro" id="IPR036779">
    <property type="entry name" value="LysM_dom_sf"/>
</dbReference>
<protein>
    <submittedName>
        <fullName evidence="5">Murein DD-endopeptidase MepM/ murein hydrolase activator NlpD</fullName>
    </submittedName>
</protein>
<dbReference type="InterPro" id="IPR016047">
    <property type="entry name" value="M23ase_b-sheet_dom"/>
</dbReference>
<dbReference type="CDD" id="cd12797">
    <property type="entry name" value="M23_peptidase"/>
    <property type="match status" value="1"/>
</dbReference>
<comment type="caution">
    <text evidence="5">The sequence shown here is derived from an EMBL/GenBank/DDBJ whole genome shotgun (WGS) entry which is preliminary data.</text>
</comment>
<dbReference type="PROSITE" id="PS51109">
    <property type="entry name" value="G5"/>
    <property type="match status" value="1"/>
</dbReference>
<dbReference type="PANTHER" id="PTHR21666">
    <property type="entry name" value="PEPTIDASE-RELATED"/>
    <property type="match status" value="1"/>
</dbReference>
<dbReference type="Pfam" id="PF07501">
    <property type="entry name" value="G5"/>
    <property type="match status" value="1"/>
</dbReference>
<dbReference type="SUPFAM" id="SSF51261">
    <property type="entry name" value="Duplicated hybrid motif"/>
    <property type="match status" value="1"/>
</dbReference>
<organism evidence="5 6">
    <name type="scientific">Bhargavaea ullalensis</name>
    <dbReference type="NCBI Taxonomy" id="1265685"/>
    <lineage>
        <taxon>Bacteria</taxon>
        <taxon>Bacillati</taxon>
        <taxon>Bacillota</taxon>
        <taxon>Bacilli</taxon>
        <taxon>Bacillales</taxon>
        <taxon>Caryophanaceae</taxon>
        <taxon>Bhargavaea</taxon>
    </lineage>
</organism>
<dbReference type="SMART" id="SM00257">
    <property type="entry name" value="LysM"/>
    <property type="match status" value="1"/>
</dbReference>
<dbReference type="SMART" id="SM01208">
    <property type="entry name" value="G5"/>
    <property type="match status" value="1"/>
</dbReference>
<reference evidence="5 6" key="1">
    <citation type="submission" date="2024-06" db="EMBL/GenBank/DDBJ databases">
        <title>Genomic Encyclopedia of Type Strains, Phase IV (KMG-IV): sequencing the most valuable type-strain genomes for metagenomic binning, comparative biology and taxonomic classification.</title>
        <authorList>
            <person name="Goeker M."/>
        </authorList>
    </citation>
    <scope>NUCLEOTIDE SEQUENCE [LARGE SCALE GENOMIC DNA]</scope>
    <source>
        <strain evidence="5 6">DSM 26128</strain>
    </source>
</reference>
<sequence length="492" mass="52751">MNKKKNGLSRKHHINSRKKPSFKGRTGAAIMVGLLLFTGTGFAKENLHDLYHVYDGDKYVGTVADPAIVKQVKNEKLGAAEEEHADLDLVAGRNVSVVQEKVFGQEPRNDETVRQKLEDKVAVETKAVAVVAAGETVTHVKDKAAYEKMTRQLKLAHVKEEELAAFEQTEQAAKDGTPSSPLNEGETRVTSVQILADLAPRDVYTSPARVQTAEEAAALLLKGKEVVKDYSVGKGDVPEKIAKSFGIGTDRLLEMNPGLSADTLIHPGDVLKVPDSEPFVQVAVTREMKRAVPLPHRTVTEKDAGLPKGETAVKQAGQDGKKELTEVALHVNGVKTEETVTEEEVLAEPVDEIVREGTKVLVGQGSGKFMWPAQGGYISSHKGARWGRQHNGIDIARPSGRTIVAADSGTVKAAGPLGGFGNRIEIDHGNGYTTLYAHLASIGVKPGQKLEKGAQIGVMGSTGHSTGLHLHFEVRKNGALIDPLTVVSPSSK</sequence>
<evidence type="ECO:0000313" key="6">
    <source>
        <dbReference type="Proteomes" id="UP001549099"/>
    </source>
</evidence>
<dbReference type="GO" id="GO:0016787">
    <property type="term" value="F:hydrolase activity"/>
    <property type="evidence" value="ECO:0007669"/>
    <property type="project" value="UniProtKB-KW"/>
</dbReference>
<dbReference type="Gene3D" id="2.70.70.10">
    <property type="entry name" value="Glucose Permease (Domain IIA)"/>
    <property type="match status" value="1"/>
</dbReference>
<feature type="region of interest" description="Disordered" evidence="2">
    <location>
        <begin position="1"/>
        <end position="22"/>
    </location>
</feature>
<dbReference type="Gene3D" id="2.20.230.10">
    <property type="entry name" value="Resuscitation-promoting factor rpfb"/>
    <property type="match status" value="1"/>
</dbReference>
<evidence type="ECO:0000256" key="1">
    <source>
        <dbReference type="ARBA" id="ARBA00022729"/>
    </source>
</evidence>
<accession>A0ABV2GC84</accession>
<name>A0ABV2GC84_9BACL</name>
<feature type="domain" description="LysM" evidence="4">
    <location>
        <begin position="228"/>
        <end position="273"/>
    </location>
</feature>
<dbReference type="RefSeq" id="WP_354197457.1">
    <property type="nucleotide sequence ID" value="NZ_JBEPLW010000013.1"/>
</dbReference>
<dbReference type="Proteomes" id="UP001549099">
    <property type="component" value="Unassembled WGS sequence"/>
</dbReference>
<dbReference type="InterPro" id="IPR018392">
    <property type="entry name" value="LysM"/>
</dbReference>
<dbReference type="Gene3D" id="3.10.350.10">
    <property type="entry name" value="LysM domain"/>
    <property type="match status" value="1"/>
</dbReference>
<evidence type="ECO:0000259" key="3">
    <source>
        <dbReference type="PROSITE" id="PS51109"/>
    </source>
</evidence>
<dbReference type="PROSITE" id="PS51782">
    <property type="entry name" value="LYSM"/>
    <property type="match status" value="1"/>
</dbReference>
<gene>
    <name evidence="5" type="ORF">ABID49_001802</name>
</gene>
<dbReference type="InterPro" id="IPR011098">
    <property type="entry name" value="G5_dom"/>
</dbReference>
<dbReference type="SUPFAM" id="SSF54106">
    <property type="entry name" value="LysM domain"/>
    <property type="match status" value="1"/>
</dbReference>
<dbReference type="Pfam" id="PF01551">
    <property type="entry name" value="Peptidase_M23"/>
    <property type="match status" value="1"/>
</dbReference>